<dbReference type="PROSITE" id="PS00122">
    <property type="entry name" value="CARBOXYLESTERASE_B_1"/>
    <property type="match status" value="1"/>
</dbReference>
<sequence length="541" mass="57446">MTALTLTTAPSLAEPAPPTDPLTSTETPAEAPADAQAAPGCAPGTTIRTDKGEVCGTTADGVNSWLGIRYAAAPSGDLRWAPPEPHARWNGVLQATEQGPNCPQSDGLGAGSTNEDCLSVNVRAPARADARKLPVMVQIHGGGFRFGRPADGSHLVRTGNVVAVEVRYRLGIFGYLAHEDLGKNSGNYAIQDQQAALRWIQRNIAAFGGDPGNVTIFGASAGGSSVCANAVSPTARGLFHKGIAQSGEYNSLFGNNTSWQAQDCKSELPTAKEAHRTGQRFAAALGCTDPRKAAECLRAVPAAKLLDQSGDGLGPDKGTIAPIVDGKTLTMSPAKAFAIGRVNDVTLMHGVDRDEVQLASANTPEDYERLVKEQYGKWAPQVFALYPMKRFPTPSHFIAYRTIVADSNSVCPSLLNHQRMSRHLKVFAYQTDNSDAPPASFLDKTKPNGAFHVVLNQFLSPPAGAQLTANQQAFAAQIVAQWTGFAHTGNPTVDGTPLWKPFSRHDPAVMSLAPAGDSQLTREIGEQHNCGFWNRFAAYGN</sequence>
<dbReference type="PANTHER" id="PTHR11559">
    <property type="entry name" value="CARBOXYLESTERASE"/>
    <property type="match status" value="1"/>
</dbReference>
<name>A0A366LTY0_9ACTN</name>
<feature type="compositionally biased region" description="Low complexity" evidence="4">
    <location>
        <begin position="28"/>
        <end position="43"/>
    </location>
</feature>
<protein>
    <recommendedName>
        <fullName evidence="3">Carboxylic ester hydrolase</fullName>
        <ecNumber evidence="3">3.1.1.-</ecNumber>
    </recommendedName>
</protein>
<keyword evidence="2 3" id="KW-0378">Hydrolase</keyword>
<dbReference type="InterPro" id="IPR029058">
    <property type="entry name" value="AB_hydrolase_fold"/>
</dbReference>
<feature type="region of interest" description="Disordered" evidence="4">
    <location>
        <begin position="1"/>
        <end position="48"/>
    </location>
</feature>
<feature type="compositionally biased region" description="Low complexity" evidence="4">
    <location>
        <begin position="1"/>
        <end position="14"/>
    </location>
</feature>
<keyword evidence="7" id="KW-1185">Reference proteome</keyword>
<reference evidence="6 7" key="1">
    <citation type="submission" date="2018-06" db="EMBL/GenBank/DDBJ databases">
        <title>Sphaerisporangium craniellae sp. nov., isolated from a marine sponge in the South China Sea.</title>
        <authorList>
            <person name="Li L."/>
        </authorList>
    </citation>
    <scope>NUCLEOTIDE SEQUENCE [LARGE SCALE GENOMIC DNA]</scope>
    <source>
        <strain evidence="6 7">LHW63015</strain>
    </source>
</reference>
<dbReference type="GO" id="GO:0016787">
    <property type="term" value="F:hydrolase activity"/>
    <property type="evidence" value="ECO:0007669"/>
    <property type="project" value="UniProtKB-KW"/>
</dbReference>
<evidence type="ECO:0000313" key="6">
    <source>
        <dbReference type="EMBL" id="RBQ17415.1"/>
    </source>
</evidence>
<evidence type="ECO:0000256" key="1">
    <source>
        <dbReference type="ARBA" id="ARBA00005964"/>
    </source>
</evidence>
<evidence type="ECO:0000256" key="2">
    <source>
        <dbReference type="ARBA" id="ARBA00022801"/>
    </source>
</evidence>
<dbReference type="InterPro" id="IPR050309">
    <property type="entry name" value="Type-B_Carboxylest/Lipase"/>
</dbReference>
<dbReference type="Pfam" id="PF00135">
    <property type="entry name" value="COesterase"/>
    <property type="match status" value="1"/>
</dbReference>
<feature type="domain" description="Carboxylesterase type B" evidence="5">
    <location>
        <begin position="45"/>
        <end position="533"/>
    </location>
</feature>
<accession>A0A366LTY0</accession>
<comment type="caution">
    <text evidence="6">The sequence shown here is derived from an EMBL/GenBank/DDBJ whole genome shotgun (WGS) entry which is preliminary data.</text>
</comment>
<evidence type="ECO:0000259" key="5">
    <source>
        <dbReference type="Pfam" id="PF00135"/>
    </source>
</evidence>
<dbReference type="InterPro" id="IPR019826">
    <property type="entry name" value="Carboxylesterase_B_AS"/>
</dbReference>
<dbReference type="Gene3D" id="3.40.50.1820">
    <property type="entry name" value="alpha/beta hydrolase"/>
    <property type="match status" value="1"/>
</dbReference>
<evidence type="ECO:0000256" key="4">
    <source>
        <dbReference type="SAM" id="MobiDB-lite"/>
    </source>
</evidence>
<evidence type="ECO:0000313" key="7">
    <source>
        <dbReference type="Proteomes" id="UP000253303"/>
    </source>
</evidence>
<dbReference type="EMBL" id="QMEY01000012">
    <property type="protein sequence ID" value="RBQ17415.1"/>
    <property type="molecule type" value="Genomic_DNA"/>
</dbReference>
<dbReference type="Proteomes" id="UP000253303">
    <property type="component" value="Unassembled WGS sequence"/>
</dbReference>
<comment type="similarity">
    <text evidence="1 3">Belongs to the type-B carboxylesterase/lipase family.</text>
</comment>
<dbReference type="InterPro" id="IPR002018">
    <property type="entry name" value="CarbesteraseB"/>
</dbReference>
<dbReference type="OrthoDB" id="4308422at2"/>
<dbReference type="AlphaFoldDB" id="A0A366LTY0"/>
<evidence type="ECO:0000256" key="3">
    <source>
        <dbReference type="RuleBase" id="RU361235"/>
    </source>
</evidence>
<proteinExistence type="inferred from homology"/>
<gene>
    <name evidence="6" type="ORF">DP939_25610</name>
</gene>
<dbReference type="SUPFAM" id="SSF53474">
    <property type="entry name" value="alpha/beta-Hydrolases"/>
    <property type="match status" value="1"/>
</dbReference>
<organism evidence="6 7">
    <name type="scientific">Spongiactinospora rosea</name>
    <dbReference type="NCBI Taxonomy" id="2248750"/>
    <lineage>
        <taxon>Bacteria</taxon>
        <taxon>Bacillati</taxon>
        <taxon>Actinomycetota</taxon>
        <taxon>Actinomycetes</taxon>
        <taxon>Streptosporangiales</taxon>
        <taxon>Streptosporangiaceae</taxon>
        <taxon>Spongiactinospora</taxon>
    </lineage>
</organism>
<dbReference type="EC" id="3.1.1.-" evidence="3"/>